<dbReference type="InterPro" id="IPR038996">
    <property type="entry name" value="Gp14"/>
</dbReference>
<sequence length="164" mass="16894">MCDPVTMAVAAVVSTATSLITEVQSAKAQKRAIADQLTNQEAEINAATTAEMNDRARAARREQARIKVAAGESGVQLGSGSMEALLLDSVTQQQLADERGSMNNDTQLRAARSEANSMYSRVSQPSLLGAGLRLGTAGVQGYASGANLQIARKGISAKAAAGAS</sequence>
<reference evidence="1" key="1">
    <citation type="submission" date="2019-12" db="EMBL/GenBank/DDBJ databases">
        <title>S2B, a lysogenic bacteriophage that infects Caulobacter crescentus.</title>
        <authorList>
            <person name="Ely B."/>
            <person name="Berrios L."/>
            <person name="Thomas Q."/>
        </authorList>
    </citation>
    <scope>NUCLEOTIDE SEQUENCE</scope>
</reference>
<name>A0AAE7ML42_9CAUD</name>
<protein>
    <recommendedName>
        <fullName evidence="3">Internal virion protein B</fullName>
    </recommendedName>
</protein>
<dbReference type="EMBL" id="MN857473">
    <property type="protein sequence ID" value="QOC54136.1"/>
    <property type="molecule type" value="Genomic_DNA"/>
</dbReference>
<accession>A0AAE7ML42</accession>
<dbReference type="Proteomes" id="UP000827856">
    <property type="component" value="Segment"/>
</dbReference>
<organism evidence="1 2">
    <name type="scientific">Caulobacter phage S2B</name>
    <dbReference type="NCBI Taxonomy" id="2759120"/>
    <lineage>
        <taxon>Viruses</taxon>
        <taxon>Duplodnaviria</taxon>
        <taxon>Heunggongvirae</taxon>
        <taxon>Uroviricota</taxon>
        <taxon>Caudoviricetes</taxon>
        <taxon>Autographivirales</taxon>
        <taxon>Autographivirales incertae sedis</taxon>
        <taxon>Sumtervirus</taxon>
        <taxon>Sumtervirus S2B</taxon>
    </lineage>
</organism>
<gene>
    <name evidence="1" type="primary">S2B_gp022c</name>
</gene>
<proteinExistence type="predicted"/>
<evidence type="ECO:0000313" key="1">
    <source>
        <dbReference type="EMBL" id="QOC54136.1"/>
    </source>
</evidence>
<evidence type="ECO:0000313" key="2">
    <source>
        <dbReference type="Proteomes" id="UP000827856"/>
    </source>
</evidence>
<evidence type="ECO:0008006" key="3">
    <source>
        <dbReference type="Google" id="ProtNLM"/>
    </source>
</evidence>
<dbReference type="Pfam" id="PF24072">
    <property type="entry name" value="T7_gp14"/>
    <property type="match status" value="1"/>
</dbReference>
<keyword evidence="2" id="KW-1185">Reference proteome</keyword>